<evidence type="ECO:0000256" key="1">
    <source>
        <dbReference type="SAM" id="Phobius"/>
    </source>
</evidence>
<feature type="transmembrane region" description="Helical" evidence="1">
    <location>
        <begin position="12"/>
        <end position="33"/>
    </location>
</feature>
<dbReference type="Proteomes" id="UP000006683">
    <property type="component" value="Chromosome"/>
</dbReference>
<dbReference type="GeneID" id="67183692"/>
<keyword evidence="1" id="KW-1133">Transmembrane helix</keyword>
<dbReference type="InterPro" id="IPR035919">
    <property type="entry name" value="EAL_sf"/>
</dbReference>
<evidence type="ECO:0000313" key="5">
    <source>
        <dbReference type="Proteomes" id="UP000006683"/>
    </source>
</evidence>
<dbReference type="EMBL" id="CP002209">
    <property type="protein sequence ID" value="ADN77680.1"/>
    <property type="molecule type" value="Genomic_DNA"/>
</dbReference>
<dbReference type="CDD" id="cd01948">
    <property type="entry name" value="EAL"/>
    <property type="match status" value="1"/>
</dbReference>
<dbReference type="SUPFAM" id="SSF141868">
    <property type="entry name" value="EAL domain-like"/>
    <property type="match status" value="1"/>
</dbReference>
<dbReference type="eggNOG" id="COG2199">
    <property type="taxonomic scope" value="Bacteria"/>
</dbReference>
<feature type="domain" description="EAL" evidence="2">
    <location>
        <begin position="392"/>
        <end position="636"/>
    </location>
</feature>
<dbReference type="Gene3D" id="3.30.70.270">
    <property type="match status" value="1"/>
</dbReference>
<dbReference type="Pfam" id="PF00563">
    <property type="entry name" value="EAL"/>
    <property type="match status" value="1"/>
</dbReference>
<name>E1SN22_FERBD</name>
<dbReference type="HOGENOM" id="CLU_028330_0_0_6"/>
<dbReference type="PROSITE" id="PS50883">
    <property type="entry name" value="EAL"/>
    <property type="match status" value="1"/>
</dbReference>
<dbReference type="OrthoDB" id="5894408at2"/>
<dbReference type="Gene3D" id="3.20.20.450">
    <property type="entry name" value="EAL domain"/>
    <property type="match status" value="1"/>
</dbReference>
<dbReference type="AlphaFoldDB" id="E1SN22"/>
<evidence type="ECO:0000259" key="3">
    <source>
        <dbReference type="PROSITE" id="PS50887"/>
    </source>
</evidence>
<dbReference type="SMART" id="SM00052">
    <property type="entry name" value="EAL"/>
    <property type="match status" value="1"/>
</dbReference>
<dbReference type="KEGG" id="fbl:Fbal_3482"/>
<dbReference type="InterPro" id="IPR000160">
    <property type="entry name" value="GGDEF_dom"/>
</dbReference>
<dbReference type="STRING" id="550540.Fbal_3482"/>
<sequence length="636" mass="72027">MKKRHEQTQRLISFWIASLTMVTLALLLSAWTASFSHANRSQDLAVSALARVVDIQYERGVPLEQMVVWLPDMLKSYRAHDFVLLRGGEPIYQWQPKNGVEKRPVVTYQRTLRSNNIMQITLYRPKLLPGFGFEEWVLIALGIIASLVVVVAGTLWLNKEMAGVEVLAFRARRINRGEVDAAGLPLKGERPLSVGRAMIKLHRMWKREREAKLELDRRIRANTFLDSELGLGNAMFFDSRLQAQTHGDMMEGQGMVCLIQFSGLDGLPVNSRLPILRQFVDLCEPLLAEHSDGVFARRHWLELALLIPMLPLKEAEALAARLQRITTRLDLPKGADDEQLVHLGLAYYNQGDRPDQVMEEAEMALRAAQLQGHSNWFMYDKGAVDRELAQGTVRWRSLIENALSRRALATFFQPVKGRDGELLCYEMFSRMRDAQGQLVRAALYRPMARRCGLTPRIERVLMELGLQQMRNSDSPVPFSVNIAAESLMHPRFGKSVSMLLANYQGRRGQLILELNERELVQHANALAPVLQELKRIGVQLSVDGVGHTVERTDYIDRFGIDWIKLHPSLVRQLPLRPENQLFITSLIQAANLSKVQVLAEGVEEESEWIALKGLGVNGGQGNYFGEARPHQGTEET</sequence>
<organism evidence="4 5">
    <name type="scientific">Ferrimonas balearica (strain DSM 9799 / CCM 4581 / KCTC 23876 / PAT)</name>
    <dbReference type="NCBI Taxonomy" id="550540"/>
    <lineage>
        <taxon>Bacteria</taxon>
        <taxon>Pseudomonadati</taxon>
        <taxon>Pseudomonadota</taxon>
        <taxon>Gammaproteobacteria</taxon>
        <taxon>Alteromonadales</taxon>
        <taxon>Ferrimonadaceae</taxon>
        <taxon>Ferrimonas</taxon>
    </lineage>
</organism>
<evidence type="ECO:0000259" key="2">
    <source>
        <dbReference type="PROSITE" id="PS50883"/>
    </source>
</evidence>
<gene>
    <name evidence="4" type="ordered locus">Fbal_3482</name>
</gene>
<protein>
    <submittedName>
        <fullName evidence="4">Diguanylate cyclase/phosphodiesterase</fullName>
    </submittedName>
</protein>
<dbReference type="Pfam" id="PF00990">
    <property type="entry name" value="GGDEF"/>
    <property type="match status" value="1"/>
</dbReference>
<proteinExistence type="predicted"/>
<feature type="transmembrane region" description="Helical" evidence="1">
    <location>
        <begin position="136"/>
        <end position="157"/>
    </location>
</feature>
<dbReference type="GO" id="GO:0071111">
    <property type="term" value="F:cyclic-guanylate-specific phosphodiesterase activity"/>
    <property type="evidence" value="ECO:0007669"/>
    <property type="project" value="InterPro"/>
</dbReference>
<dbReference type="SMART" id="SM00267">
    <property type="entry name" value="GGDEF"/>
    <property type="match status" value="1"/>
</dbReference>
<keyword evidence="1" id="KW-0812">Transmembrane</keyword>
<evidence type="ECO:0000313" key="4">
    <source>
        <dbReference type="EMBL" id="ADN77680.1"/>
    </source>
</evidence>
<feature type="domain" description="GGDEF" evidence="3">
    <location>
        <begin position="252"/>
        <end position="381"/>
    </location>
</feature>
<accession>E1SN22</accession>
<dbReference type="InterPro" id="IPR050706">
    <property type="entry name" value="Cyclic-di-GMP_PDE-like"/>
</dbReference>
<reference evidence="4 5" key="1">
    <citation type="journal article" date="2010" name="Stand. Genomic Sci.">
        <title>Complete genome sequence of Ferrimonas balearica type strain (PAT).</title>
        <authorList>
            <person name="Nolan M."/>
            <person name="Sikorski J."/>
            <person name="Davenport K."/>
            <person name="Lucas S."/>
            <person name="Glavina Del Rio T."/>
            <person name="Tice H."/>
            <person name="Cheng J."/>
            <person name="Goodwin L."/>
            <person name="Pitluck S."/>
            <person name="Liolios K."/>
            <person name="Ivanova N."/>
            <person name="Mavromatis K."/>
            <person name="Ovchinnikova G."/>
            <person name="Pati A."/>
            <person name="Chen A."/>
            <person name="Palaniappan K."/>
            <person name="Land M."/>
            <person name="Hauser L."/>
            <person name="Chang Y."/>
            <person name="Jeffries C."/>
            <person name="Tapia R."/>
            <person name="Brettin T."/>
            <person name="Detter J."/>
            <person name="Han C."/>
            <person name="Yasawong M."/>
            <person name="Rohde M."/>
            <person name="Tindall B."/>
            <person name="Goker M."/>
            <person name="Woyke T."/>
            <person name="Bristow J."/>
            <person name="Eisen J."/>
            <person name="Markowitz V."/>
            <person name="Hugenholtz P."/>
            <person name="Kyrpides N."/>
            <person name="Klenk H."/>
            <person name="Lapidus A."/>
        </authorList>
    </citation>
    <scope>NUCLEOTIDE SEQUENCE [LARGE SCALE GENOMIC DNA]</scope>
    <source>
        <strain evidence="5">DSM 9799 / CCM 4581 / KCTC 23876 / PAT</strain>
    </source>
</reference>
<dbReference type="PANTHER" id="PTHR33121">
    <property type="entry name" value="CYCLIC DI-GMP PHOSPHODIESTERASE PDEF"/>
    <property type="match status" value="1"/>
</dbReference>
<dbReference type="SUPFAM" id="SSF55073">
    <property type="entry name" value="Nucleotide cyclase"/>
    <property type="match status" value="1"/>
</dbReference>
<keyword evidence="1" id="KW-0472">Membrane</keyword>
<dbReference type="eggNOG" id="COG2200">
    <property type="taxonomic scope" value="Bacteria"/>
</dbReference>
<dbReference type="PROSITE" id="PS50887">
    <property type="entry name" value="GGDEF"/>
    <property type="match status" value="1"/>
</dbReference>
<dbReference type="InterPro" id="IPR043128">
    <property type="entry name" value="Rev_trsase/Diguanyl_cyclase"/>
</dbReference>
<keyword evidence="5" id="KW-1185">Reference proteome</keyword>
<dbReference type="InterPro" id="IPR029787">
    <property type="entry name" value="Nucleotide_cyclase"/>
</dbReference>
<dbReference type="PANTHER" id="PTHR33121:SF32">
    <property type="entry name" value="RNASE E SPECIFICITY FACTOR CSRD"/>
    <property type="match status" value="1"/>
</dbReference>
<dbReference type="InterPro" id="IPR001633">
    <property type="entry name" value="EAL_dom"/>
</dbReference>
<dbReference type="RefSeq" id="WP_013346986.1">
    <property type="nucleotide sequence ID" value="NC_014541.1"/>
</dbReference>